<comment type="cofactor">
    <cofactor evidence="9">
        <name>Zn(2+)</name>
        <dbReference type="ChEBI" id="CHEBI:29105"/>
    </cofactor>
    <text evidence="9">Binds 1 zinc ion per subunit.</text>
</comment>
<dbReference type="InterPro" id="IPR000755">
    <property type="entry name" value="A_A_dipeptidase"/>
</dbReference>
<keyword evidence="4 9" id="KW-0378">Hydrolase</keyword>
<evidence type="ECO:0000256" key="1">
    <source>
        <dbReference type="ARBA" id="ARBA00001362"/>
    </source>
</evidence>
<comment type="similarity">
    <text evidence="9 10">Belongs to the peptidase M15D family.</text>
</comment>
<comment type="function">
    <text evidence="9 10">Catalyzes hydrolysis of the D-alanyl-D-alanine dipeptide.</text>
</comment>
<dbReference type="GO" id="GO:0008237">
    <property type="term" value="F:metallopeptidase activity"/>
    <property type="evidence" value="ECO:0007669"/>
    <property type="project" value="UniProtKB-KW"/>
</dbReference>
<accession>A0A370CHM8</accession>
<feature type="active site" description="Proton donor/acceptor" evidence="9">
    <location>
        <position position="208"/>
    </location>
</feature>
<dbReference type="EMBL" id="NMOS02000024">
    <property type="protein sequence ID" value="RDH39944.1"/>
    <property type="molecule type" value="Genomic_DNA"/>
</dbReference>
<keyword evidence="2 9" id="KW-0645">Protease</keyword>
<feature type="site" description="Transition state stabilizer" evidence="9">
    <location>
        <position position="98"/>
    </location>
</feature>
<dbReference type="Pfam" id="PF01427">
    <property type="entry name" value="Peptidase_M15"/>
    <property type="match status" value="1"/>
</dbReference>
<dbReference type="PANTHER" id="PTHR43126">
    <property type="entry name" value="D-ALANYL-D-ALANINE DIPEPTIDASE"/>
    <property type="match status" value="1"/>
</dbReference>
<evidence type="ECO:0000256" key="3">
    <source>
        <dbReference type="ARBA" id="ARBA00022723"/>
    </source>
</evidence>
<feature type="binding site" evidence="9">
    <location>
        <position position="143"/>
    </location>
    <ligand>
        <name>Zn(2+)</name>
        <dbReference type="ChEBI" id="CHEBI:29105"/>
        <note>catalytic</note>
    </ligand>
</feature>
<name>A0A370CHM8_9COXI</name>
<dbReference type="EC" id="3.4.13.22" evidence="9 10"/>
<dbReference type="GO" id="GO:0160237">
    <property type="term" value="F:D-Ala-D-Ala dipeptidase activity"/>
    <property type="evidence" value="ECO:0007669"/>
    <property type="project" value="UniProtKB-EC"/>
</dbReference>
<dbReference type="PANTHER" id="PTHR43126:SF1">
    <property type="entry name" value="D-ALANYL-D-ALANINE DIPEPTIDASE"/>
    <property type="match status" value="1"/>
</dbReference>
<keyword evidence="3 9" id="KW-0479">Metal-binding</keyword>
<dbReference type="GO" id="GO:0008270">
    <property type="term" value="F:zinc ion binding"/>
    <property type="evidence" value="ECO:0007669"/>
    <property type="project" value="UniProtKB-UniRule"/>
</dbReference>
<sequence>MHKISVIRYLFGLYLLAFIIMTLHAEEKPDNFIYVKELIPSLKQDMRYFTANNFVGRPIQGYKKPVCILSISATNALLKVQTVLNKKNLGLLVFDCYRPQMAVDDFIQWSQNPDEQQMKNLYYPHIDKTDLFKLNYIARRSGHTRGSTVDLTIIDLDTQQTLDMGTAYDFMDPLSHPANRDISPEQFKNRMLLRTLMLRFGFRPIETEWWHFTLRDEPYKNTYFNFFVE</sequence>
<dbReference type="AlphaFoldDB" id="A0A370CHM8"/>
<evidence type="ECO:0000256" key="10">
    <source>
        <dbReference type="PIRNR" id="PIRNR026671"/>
    </source>
</evidence>
<dbReference type="GO" id="GO:0071555">
    <property type="term" value="P:cell wall organization"/>
    <property type="evidence" value="ECO:0007669"/>
    <property type="project" value="UniProtKB-KW"/>
</dbReference>
<organism evidence="11 12">
    <name type="scientific">Candidatus Aquirickettsiella gammari</name>
    <dbReference type="NCBI Taxonomy" id="2016198"/>
    <lineage>
        <taxon>Bacteria</taxon>
        <taxon>Pseudomonadati</taxon>
        <taxon>Pseudomonadota</taxon>
        <taxon>Gammaproteobacteria</taxon>
        <taxon>Legionellales</taxon>
        <taxon>Coxiellaceae</taxon>
        <taxon>Candidatus Aquirickettsiella</taxon>
    </lineage>
</organism>
<evidence type="ECO:0000256" key="6">
    <source>
        <dbReference type="ARBA" id="ARBA00022997"/>
    </source>
</evidence>
<evidence type="ECO:0000256" key="4">
    <source>
        <dbReference type="ARBA" id="ARBA00022801"/>
    </source>
</evidence>
<dbReference type="InterPro" id="IPR009045">
    <property type="entry name" value="Zn_M74/Hedgehog-like"/>
</dbReference>
<feature type="binding site" evidence="9">
    <location>
        <position position="211"/>
    </location>
    <ligand>
        <name>Zn(2+)</name>
        <dbReference type="ChEBI" id="CHEBI:29105"/>
        <note>catalytic</note>
    </ligand>
</feature>
<dbReference type="Proteomes" id="UP000226429">
    <property type="component" value="Unassembled WGS sequence"/>
</dbReference>
<reference evidence="11 12" key="1">
    <citation type="journal article" date="2017" name="Int. J. Syst. Evol. Microbiol.">
        <title>Aquarickettsiella crustaci n. gen. n. sp. (Gammaproteobacteria: Legionellales: Coxiellaceae); a bacterial pathogen of the freshwater crustacean: Gammarus fossarum (Malacostraca: Amphipoda).</title>
        <authorList>
            <person name="Bojko J."/>
            <person name="Dunn A.M."/>
            <person name="Stebbing P.D."/>
            <person name="Van Aerle R."/>
            <person name="Bacela-Spychalska K."/>
            <person name="Bean T.P."/>
            <person name="Stentiford G.D."/>
        </authorList>
    </citation>
    <scope>NUCLEOTIDE SEQUENCE [LARGE SCALE GENOMIC DNA]</scope>
    <source>
        <strain evidence="11">RA15029</strain>
    </source>
</reference>
<evidence type="ECO:0000256" key="2">
    <source>
        <dbReference type="ARBA" id="ARBA00022670"/>
    </source>
</evidence>
<dbReference type="Gene3D" id="3.30.1380.10">
    <property type="match status" value="1"/>
</dbReference>
<dbReference type="SUPFAM" id="SSF55166">
    <property type="entry name" value="Hedgehog/DD-peptidase"/>
    <property type="match status" value="1"/>
</dbReference>
<protein>
    <recommendedName>
        <fullName evidence="9 10">D-alanyl-D-alanine dipeptidase</fullName>
        <shortName evidence="9 10">D-Ala-D-Ala dipeptidase</shortName>
        <ecNumber evidence="9 10">3.4.13.22</ecNumber>
    </recommendedName>
</protein>
<evidence type="ECO:0000313" key="11">
    <source>
        <dbReference type="EMBL" id="RDH39944.1"/>
    </source>
</evidence>
<proteinExistence type="inferred from homology"/>
<feature type="binding site" evidence="9">
    <location>
        <position position="150"/>
    </location>
    <ligand>
        <name>Zn(2+)</name>
        <dbReference type="ChEBI" id="CHEBI:29105"/>
        <note>catalytic</note>
    </ligand>
</feature>
<keyword evidence="12" id="KW-1185">Reference proteome</keyword>
<gene>
    <name evidence="9" type="primary">ddpX</name>
    <name evidence="11" type="ORF">CFE62_006335</name>
</gene>
<comment type="caution">
    <text evidence="11">The sequence shown here is derived from an EMBL/GenBank/DDBJ whole genome shotgun (WGS) entry which is preliminary data.</text>
</comment>
<dbReference type="PIRSF" id="PIRSF026671">
    <property type="entry name" value="AA_dipeptidase"/>
    <property type="match status" value="1"/>
</dbReference>
<keyword evidence="7 9" id="KW-0482">Metalloprotease</keyword>
<comment type="catalytic activity">
    <reaction evidence="1 9 10">
        <text>D-alanyl-D-alanine + H2O = 2 D-alanine</text>
        <dbReference type="Rhea" id="RHEA:20661"/>
        <dbReference type="ChEBI" id="CHEBI:15377"/>
        <dbReference type="ChEBI" id="CHEBI:57416"/>
        <dbReference type="ChEBI" id="CHEBI:57822"/>
        <dbReference type="EC" id="3.4.13.22"/>
    </reaction>
</comment>
<dbReference type="GO" id="GO:0006508">
    <property type="term" value="P:proteolysis"/>
    <property type="evidence" value="ECO:0007669"/>
    <property type="project" value="UniProtKB-KW"/>
</dbReference>
<evidence type="ECO:0000256" key="5">
    <source>
        <dbReference type="ARBA" id="ARBA00022833"/>
    </source>
</evidence>
<keyword evidence="5 9" id="KW-0862">Zinc</keyword>
<evidence type="ECO:0000256" key="8">
    <source>
        <dbReference type="ARBA" id="ARBA00023316"/>
    </source>
</evidence>
<evidence type="ECO:0000256" key="7">
    <source>
        <dbReference type="ARBA" id="ARBA00023049"/>
    </source>
</evidence>
<evidence type="ECO:0000313" key="12">
    <source>
        <dbReference type="Proteomes" id="UP000226429"/>
    </source>
</evidence>
<dbReference type="CDD" id="cd14817">
    <property type="entry name" value="D-Ala-D-Ala_dipeptidase_VanX"/>
    <property type="match status" value="1"/>
</dbReference>
<keyword evidence="6 9" id="KW-0224">Dipeptidase</keyword>
<dbReference type="HAMAP" id="MF_01924">
    <property type="entry name" value="A_A_dipeptidase"/>
    <property type="match status" value="1"/>
</dbReference>
<evidence type="ECO:0000256" key="9">
    <source>
        <dbReference type="HAMAP-Rule" id="MF_01924"/>
    </source>
</evidence>
<reference evidence="11 12" key="2">
    <citation type="journal article" date="2018" name="J. Invertebr. Pathol.">
        <title>'Candidatus Aquirickettsiella gammari' (Gammaproteobacteria: Legionellales: Coxiellaceae): A bacterial pathogen of the freshwater crustacean Gammarus fossarum (Malacostraca: Amphipoda).</title>
        <authorList>
            <person name="Bojko J."/>
            <person name="Dunn A.M."/>
            <person name="Stebbing P.D."/>
            <person name="van Aerle R."/>
            <person name="Bacela-Spychalska K."/>
            <person name="Bean T.P."/>
            <person name="Urrutia A."/>
            <person name="Stentiford G.D."/>
        </authorList>
    </citation>
    <scope>NUCLEOTIDE SEQUENCE [LARGE SCALE GENOMIC DNA]</scope>
    <source>
        <strain evidence="11">RA15029</strain>
    </source>
</reference>
<keyword evidence="8 10" id="KW-0961">Cell wall biogenesis/degradation</keyword>